<feature type="transmembrane region" description="Helical" evidence="6">
    <location>
        <begin position="12"/>
        <end position="31"/>
    </location>
</feature>
<keyword evidence="4 6" id="KW-1133">Transmembrane helix</keyword>
<feature type="transmembrane region" description="Helical" evidence="6">
    <location>
        <begin position="172"/>
        <end position="191"/>
    </location>
</feature>
<dbReference type="PANTHER" id="PTHR30250">
    <property type="entry name" value="PST FAMILY PREDICTED COLANIC ACID TRANSPORTER"/>
    <property type="match status" value="1"/>
</dbReference>
<dbReference type="GO" id="GO:0005886">
    <property type="term" value="C:plasma membrane"/>
    <property type="evidence" value="ECO:0007669"/>
    <property type="project" value="UniProtKB-SubCell"/>
</dbReference>
<feature type="transmembrane region" description="Helical" evidence="6">
    <location>
        <begin position="447"/>
        <end position="467"/>
    </location>
</feature>
<feature type="transmembrane region" description="Helical" evidence="6">
    <location>
        <begin position="423"/>
        <end position="441"/>
    </location>
</feature>
<dbReference type="Proteomes" id="UP000244677">
    <property type="component" value="Chromosome"/>
</dbReference>
<evidence type="ECO:0000256" key="2">
    <source>
        <dbReference type="ARBA" id="ARBA00022475"/>
    </source>
</evidence>
<dbReference type="AlphaFoldDB" id="A0A2S1LNM1"/>
<dbReference type="PANTHER" id="PTHR30250:SF11">
    <property type="entry name" value="O-ANTIGEN TRANSPORTER-RELATED"/>
    <property type="match status" value="1"/>
</dbReference>
<keyword evidence="5 6" id="KW-0472">Membrane</keyword>
<dbReference type="InterPro" id="IPR002797">
    <property type="entry name" value="Polysacc_synth"/>
</dbReference>
<keyword evidence="8" id="KW-1185">Reference proteome</keyword>
<feature type="transmembrane region" description="Helical" evidence="6">
    <location>
        <begin position="362"/>
        <end position="383"/>
    </location>
</feature>
<proteinExistence type="predicted"/>
<feature type="transmembrane region" description="Helical" evidence="6">
    <location>
        <begin position="295"/>
        <end position="314"/>
    </location>
</feature>
<feature type="transmembrane region" description="Helical" evidence="6">
    <location>
        <begin position="329"/>
        <end position="350"/>
    </location>
</feature>
<protein>
    <submittedName>
        <fullName evidence="7">Uncharacterized protein</fullName>
    </submittedName>
</protein>
<evidence type="ECO:0000313" key="8">
    <source>
        <dbReference type="Proteomes" id="UP000244677"/>
    </source>
</evidence>
<evidence type="ECO:0000256" key="5">
    <source>
        <dbReference type="ARBA" id="ARBA00023136"/>
    </source>
</evidence>
<organism evidence="7 8">
    <name type="scientific">Flavobacterium kingsejongi</name>
    <dbReference type="NCBI Taxonomy" id="1678728"/>
    <lineage>
        <taxon>Bacteria</taxon>
        <taxon>Pseudomonadati</taxon>
        <taxon>Bacteroidota</taxon>
        <taxon>Flavobacteriia</taxon>
        <taxon>Flavobacteriales</taxon>
        <taxon>Flavobacteriaceae</taxon>
        <taxon>Flavobacterium</taxon>
    </lineage>
</organism>
<keyword evidence="3 6" id="KW-0812">Transmembrane</keyword>
<dbReference type="KEGG" id="fki:FK004_08260"/>
<evidence type="ECO:0000313" key="7">
    <source>
        <dbReference type="EMBL" id="AWG25226.1"/>
    </source>
</evidence>
<feature type="transmembrane region" description="Helical" evidence="6">
    <location>
        <begin position="51"/>
        <end position="68"/>
    </location>
</feature>
<reference evidence="7 8" key="1">
    <citation type="submission" date="2017-04" db="EMBL/GenBank/DDBJ databases">
        <title>Complete genome sequence of Flavobacterium kingsejong AJ004.</title>
        <authorList>
            <person name="Lee P.C."/>
        </authorList>
    </citation>
    <scope>NUCLEOTIDE SEQUENCE [LARGE SCALE GENOMIC DNA]</scope>
    <source>
        <strain evidence="7 8">AJ004</strain>
    </source>
</reference>
<feature type="transmembrane region" description="Helical" evidence="6">
    <location>
        <begin position="80"/>
        <end position="104"/>
    </location>
</feature>
<dbReference type="OrthoDB" id="88014at2"/>
<feature type="transmembrane region" description="Helical" evidence="6">
    <location>
        <begin position="389"/>
        <end position="411"/>
    </location>
</feature>
<evidence type="ECO:0000256" key="1">
    <source>
        <dbReference type="ARBA" id="ARBA00004651"/>
    </source>
</evidence>
<feature type="transmembrane region" description="Helical" evidence="6">
    <location>
        <begin position="148"/>
        <end position="166"/>
    </location>
</feature>
<sequence>MKNKATAKQVFLYSLINYLGTAIGTLSALFIYPLDFDFLGKVRYVDNISQLLFPVMILGASHALIKFYPSLDEHKKKDLFTYSLLSIAIISAVVLVILFLFSNFTTFESLHLYWFAFPIAICLAYIELFKKQANDLQKVAVPTLLEKLIPKIILPILFLLLLRDLLDTEETIGLYVIGYIVILILTTVYIFRHYKPVFRFDFKPLFATISKKDYFRYSLYAFTGSIGSMLAFRIDGIIIPQFFSMEANGVFSNGVTLASTLQIPAIGMFALYAPIISDYLKSENYTDLNRKYKEIAKLLFFIGALLYSCIFIGIEDLFRMLPSYEKLKATVPIIQILGLSVLINMATGFNSEIITYSKYYRFNLVTILILIALNLSLNLVFIYYTDMGITGIAIASLLAMLLFNISKLVFIYKKFGLLPFDAAFLKLLIIFCLSGFAVYFLPTSPVLWMNLVYKVGLSLVINVMVIYRLRLVYQLNFWLDKLLKKTA</sequence>
<feature type="transmembrane region" description="Helical" evidence="6">
    <location>
        <begin position="255"/>
        <end position="275"/>
    </location>
</feature>
<evidence type="ECO:0000256" key="4">
    <source>
        <dbReference type="ARBA" id="ARBA00022989"/>
    </source>
</evidence>
<dbReference type="InterPro" id="IPR050833">
    <property type="entry name" value="Poly_Biosynth_Transport"/>
</dbReference>
<dbReference type="EMBL" id="CP020919">
    <property type="protein sequence ID" value="AWG25226.1"/>
    <property type="molecule type" value="Genomic_DNA"/>
</dbReference>
<name>A0A2S1LNM1_9FLAO</name>
<comment type="subcellular location">
    <subcellularLocation>
        <location evidence="1">Cell membrane</location>
        <topology evidence="1">Multi-pass membrane protein</topology>
    </subcellularLocation>
</comment>
<dbReference type="Pfam" id="PF01943">
    <property type="entry name" value="Polysacc_synt"/>
    <property type="match status" value="1"/>
</dbReference>
<feature type="transmembrane region" description="Helical" evidence="6">
    <location>
        <begin position="110"/>
        <end position="128"/>
    </location>
</feature>
<evidence type="ECO:0000256" key="3">
    <source>
        <dbReference type="ARBA" id="ARBA00022692"/>
    </source>
</evidence>
<keyword evidence="2" id="KW-1003">Cell membrane</keyword>
<evidence type="ECO:0000256" key="6">
    <source>
        <dbReference type="SAM" id="Phobius"/>
    </source>
</evidence>
<dbReference type="RefSeq" id="WP_108736829.1">
    <property type="nucleotide sequence ID" value="NZ_CP020919.1"/>
</dbReference>
<accession>A0A2S1LNM1</accession>
<gene>
    <name evidence="7" type="ORF">FK004_08260</name>
</gene>
<feature type="transmembrane region" description="Helical" evidence="6">
    <location>
        <begin position="219"/>
        <end position="243"/>
    </location>
</feature>